<dbReference type="Proteomes" id="UP000006690">
    <property type="component" value="Chromosome"/>
</dbReference>
<gene>
    <name evidence="9" type="primary">dgoT</name>
    <name evidence="9" type="ordered locus">PAJ_3715</name>
</gene>
<dbReference type="PATRIC" id="fig|932677.3.peg.4286"/>
<dbReference type="RefSeq" id="WP_013024469.1">
    <property type="nucleotide sequence ID" value="NC_017531.2"/>
</dbReference>
<feature type="transmembrane region" description="Helical" evidence="7">
    <location>
        <begin position="260"/>
        <end position="281"/>
    </location>
</feature>
<dbReference type="KEGG" id="paj:PAJ_3715"/>
<name>A0A0H3L3H4_PANAA</name>
<evidence type="ECO:0000313" key="9">
    <source>
        <dbReference type="EMBL" id="BAK13794.1"/>
    </source>
</evidence>
<feature type="transmembrane region" description="Helical" evidence="7">
    <location>
        <begin position="293"/>
        <end position="317"/>
    </location>
</feature>
<feature type="transmembrane region" description="Helical" evidence="7">
    <location>
        <begin position="58"/>
        <end position="78"/>
    </location>
</feature>
<organism evidence="9 10">
    <name type="scientific">Pantoea ananatis (strain AJ13355)</name>
    <dbReference type="NCBI Taxonomy" id="932677"/>
    <lineage>
        <taxon>Bacteria</taxon>
        <taxon>Pseudomonadati</taxon>
        <taxon>Pseudomonadota</taxon>
        <taxon>Gammaproteobacteria</taxon>
        <taxon>Enterobacterales</taxon>
        <taxon>Erwiniaceae</taxon>
        <taxon>Pantoea</taxon>
    </lineage>
</organism>
<dbReference type="HOGENOM" id="CLU_001265_5_1_6"/>
<dbReference type="SUPFAM" id="SSF103473">
    <property type="entry name" value="MFS general substrate transporter"/>
    <property type="match status" value="1"/>
</dbReference>
<evidence type="ECO:0000256" key="2">
    <source>
        <dbReference type="ARBA" id="ARBA00022475"/>
    </source>
</evidence>
<keyword evidence="5 7" id="KW-0472">Membrane</keyword>
<dbReference type="GO" id="GO:0022857">
    <property type="term" value="F:transmembrane transporter activity"/>
    <property type="evidence" value="ECO:0007669"/>
    <property type="project" value="InterPro"/>
</dbReference>
<dbReference type="PIRSF" id="PIRSF002808">
    <property type="entry name" value="Hexose_phosphate_transp"/>
    <property type="match status" value="1"/>
</dbReference>
<proteinExistence type="inferred from homology"/>
<dbReference type="PANTHER" id="PTHR11662">
    <property type="entry name" value="SOLUTE CARRIER FAMILY 17"/>
    <property type="match status" value="1"/>
</dbReference>
<feature type="transmembrane region" description="Helical" evidence="7">
    <location>
        <begin position="173"/>
        <end position="192"/>
    </location>
</feature>
<keyword evidence="4 7" id="KW-1133">Transmembrane helix</keyword>
<comment type="subcellular location">
    <subcellularLocation>
        <location evidence="1">Cell membrane</location>
        <topology evidence="1">Multi-pass membrane protein</topology>
    </subcellularLocation>
</comment>
<dbReference type="OrthoDB" id="9771451at2"/>
<dbReference type="InterPro" id="IPR036259">
    <property type="entry name" value="MFS_trans_sf"/>
</dbReference>
<reference evidence="10" key="1">
    <citation type="journal article" date="2012" name="Appl. Microbiol. Biotechnol.">
        <title>The complete genome sequence of Pantoea ananatis AJ13355, an organism with great biotechnological potential.</title>
        <authorList>
            <person name="Hara Y."/>
            <person name="Kadotani N."/>
            <person name="Izui H."/>
            <person name="Katashkina J.I."/>
            <person name="Kuvaeva T.M."/>
            <person name="Andreeva I.G."/>
            <person name="Golubeva L.I."/>
            <person name="Malko D.B."/>
            <person name="Makeev V.J."/>
            <person name="Mashko S.V."/>
            <person name="Kozlov Y.I."/>
        </authorList>
    </citation>
    <scope>NUCLEOTIDE SEQUENCE [LARGE SCALE GENOMIC DNA]</scope>
    <source>
        <strain evidence="10">AJ13355</strain>
    </source>
</reference>
<evidence type="ECO:0000256" key="1">
    <source>
        <dbReference type="ARBA" id="ARBA00004651"/>
    </source>
</evidence>
<evidence type="ECO:0000259" key="8">
    <source>
        <dbReference type="PROSITE" id="PS50850"/>
    </source>
</evidence>
<evidence type="ECO:0000256" key="6">
    <source>
        <dbReference type="ARBA" id="ARBA00038514"/>
    </source>
</evidence>
<protein>
    <submittedName>
        <fullName evidence="9">D-galactonate transporter DgoT</fullName>
    </submittedName>
</protein>
<dbReference type="InterPro" id="IPR050382">
    <property type="entry name" value="MFS_Na/Anion_cotransporter"/>
</dbReference>
<evidence type="ECO:0000313" key="10">
    <source>
        <dbReference type="Proteomes" id="UP000006690"/>
    </source>
</evidence>
<dbReference type="Pfam" id="PF07690">
    <property type="entry name" value="MFS_1"/>
    <property type="match status" value="1"/>
</dbReference>
<dbReference type="InterPro" id="IPR020846">
    <property type="entry name" value="MFS_dom"/>
</dbReference>
<evidence type="ECO:0000256" key="7">
    <source>
        <dbReference type="SAM" id="Phobius"/>
    </source>
</evidence>
<feature type="transmembrane region" description="Helical" evidence="7">
    <location>
        <begin position="85"/>
        <end position="108"/>
    </location>
</feature>
<evidence type="ECO:0000256" key="3">
    <source>
        <dbReference type="ARBA" id="ARBA00022692"/>
    </source>
</evidence>
<feature type="transmembrane region" description="Helical" evidence="7">
    <location>
        <begin position="329"/>
        <end position="347"/>
    </location>
</feature>
<feature type="transmembrane region" description="Helical" evidence="7">
    <location>
        <begin position="387"/>
        <end position="411"/>
    </location>
</feature>
<dbReference type="eggNOG" id="COG2271">
    <property type="taxonomic scope" value="Bacteria"/>
</dbReference>
<accession>A0A0H3L3H4</accession>
<comment type="similarity">
    <text evidence="6">Belongs to the major facilitator superfamily. Phthalate permease family.</text>
</comment>
<dbReference type="Gene3D" id="1.20.1250.20">
    <property type="entry name" value="MFS general substrate transporter like domains"/>
    <property type="match status" value="2"/>
</dbReference>
<evidence type="ECO:0000256" key="5">
    <source>
        <dbReference type="ARBA" id="ARBA00023136"/>
    </source>
</evidence>
<dbReference type="CDD" id="cd17319">
    <property type="entry name" value="MFS_ExuT_GudP_like"/>
    <property type="match status" value="1"/>
</dbReference>
<keyword evidence="3 7" id="KW-0812">Transmembrane</keyword>
<dbReference type="GO" id="GO:0005886">
    <property type="term" value="C:plasma membrane"/>
    <property type="evidence" value="ECO:0007669"/>
    <property type="project" value="UniProtKB-SubCell"/>
</dbReference>
<dbReference type="PROSITE" id="PS50850">
    <property type="entry name" value="MFS"/>
    <property type="match status" value="1"/>
</dbReference>
<keyword evidence="2" id="KW-1003">Cell membrane</keyword>
<feature type="domain" description="Major facilitator superfamily (MFS) profile" evidence="8">
    <location>
        <begin position="19"/>
        <end position="442"/>
    </location>
</feature>
<dbReference type="AlphaFoldDB" id="A0A0H3L3H4"/>
<dbReference type="EMBL" id="AP012032">
    <property type="protein sequence ID" value="BAK13794.1"/>
    <property type="molecule type" value="Genomic_DNA"/>
</dbReference>
<feature type="transmembrane region" description="Helical" evidence="7">
    <location>
        <begin position="147"/>
        <end position="167"/>
    </location>
</feature>
<dbReference type="InterPro" id="IPR000849">
    <property type="entry name" value="Sugar_P_transporter"/>
</dbReference>
<evidence type="ECO:0000256" key="4">
    <source>
        <dbReference type="ARBA" id="ARBA00022989"/>
    </source>
</evidence>
<dbReference type="PANTHER" id="PTHR11662:SF399">
    <property type="entry name" value="FI19708P1-RELATED"/>
    <property type="match status" value="1"/>
</dbReference>
<sequence length="442" mass="48573">MKTSPLSQGKPATNFRWVVLALIFAVYAVNYADRSNIGSVLPFITEEFNMTNFEAGQIASMFFLGYALCQIPAGFLLAKRGVRGIVTLSILGFSAFTWLIGTASSALSIKWMRLGLGITEAPTPVGLTSTINNWFPPKEKATATGIYIASTMFAPIIVPPLVVWISLTLGWRWVFFLFAIPGLFLAVIWYFLVKSKPEESQFVSPSELEYIRASETASGNEVNVENIVQHTRFATLDKLIRVREIKPLDSAAKIFRSRNVWGNTIAYFMMVSIMYGILTWIPSYLVTEKGFSFVKMGFVAAMPFVGGFIGSIFGGWISDKIFGRRRKPTMIFTALATIVMMVVMIHVPQSTAMVAGALFMVGLLLNIGWPAFTAYPMGVVDRKNYPIAISLVNSGGNLGGFVSPMAAGYLLDKTGQFSSVFTYFGICAVIGLVLLLIIDEPK</sequence>
<dbReference type="InterPro" id="IPR011701">
    <property type="entry name" value="MFS"/>
</dbReference>
<feature type="transmembrane region" description="Helical" evidence="7">
    <location>
        <begin position="417"/>
        <end position="438"/>
    </location>
</feature>
<feature type="transmembrane region" description="Helical" evidence="7">
    <location>
        <begin position="353"/>
        <end position="375"/>
    </location>
</feature>